<dbReference type="Gene3D" id="3.90.550.10">
    <property type="entry name" value="Spore Coat Polysaccharide Biosynthesis Protein SpsA, Chain A"/>
    <property type="match status" value="1"/>
</dbReference>
<dbReference type="Gene3D" id="3.40.50.150">
    <property type="entry name" value="Vaccinia Virus protein VP39"/>
    <property type="match status" value="1"/>
</dbReference>
<evidence type="ECO:0000256" key="4">
    <source>
        <dbReference type="ARBA" id="ARBA00022679"/>
    </source>
</evidence>
<keyword evidence="7" id="KW-1185">Reference proteome</keyword>
<dbReference type="Pfam" id="PF13489">
    <property type="entry name" value="Methyltransf_23"/>
    <property type="match status" value="1"/>
</dbReference>
<dbReference type="GO" id="GO:0016757">
    <property type="term" value="F:glycosyltransferase activity"/>
    <property type="evidence" value="ECO:0007669"/>
    <property type="project" value="UniProtKB-KW"/>
</dbReference>
<evidence type="ECO:0000256" key="2">
    <source>
        <dbReference type="ARBA" id="ARBA00006739"/>
    </source>
</evidence>
<dbReference type="PANTHER" id="PTHR43179:SF12">
    <property type="entry name" value="GALACTOFURANOSYLTRANSFERASE GLFT2"/>
    <property type="match status" value="1"/>
</dbReference>
<dbReference type="EMBL" id="FMXR01000007">
    <property type="protein sequence ID" value="SDB12946.1"/>
    <property type="molecule type" value="Genomic_DNA"/>
</dbReference>
<dbReference type="Gene3D" id="1.25.40.10">
    <property type="entry name" value="Tetratricopeptide repeat domain"/>
    <property type="match status" value="1"/>
</dbReference>
<dbReference type="SUPFAM" id="SSF48452">
    <property type="entry name" value="TPR-like"/>
    <property type="match status" value="1"/>
</dbReference>
<evidence type="ECO:0000256" key="1">
    <source>
        <dbReference type="ARBA" id="ARBA00004776"/>
    </source>
</evidence>
<evidence type="ECO:0000259" key="5">
    <source>
        <dbReference type="Pfam" id="PF00535"/>
    </source>
</evidence>
<evidence type="ECO:0000313" key="6">
    <source>
        <dbReference type="EMBL" id="SDB12946.1"/>
    </source>
</evidence>
<gene>
    <name evidence="6" type="ORF">SAMN02910417_00989</name>
</gene>
<dbReference type="InterPro" id="IPR029063">
    <property type="entry name" value="SAM-dependent_MTases_sf"/>
</dbReference>
<sequence>MVLKFWDLKHRRGCRERKRLRFWYGKENRVCDGEDSARTRFFYTYWGKDDQCMNEIVRKIEQGDYDEAQIALEAYMEEHPFTADIAVLGATIAEGQGQKEEMFACIRLGLESHPDNYELYYLMGNYYRYENPRVALLYYKLSVSLCNCRDDKEFLQETYDAYLKESGEKPPQTTILYLTHDSEQSIKSSMKALEENIDVHKTEVIAIDNGSTDKSVEILKKYPFVTVIENEHPVGIAKCINQGIKKAQKEHDIYLIQAEFRLTKNSFQMLQIGAYANEKIGAAGSVSNHFVNYQGDTNLYADEQKSQRQNIPAKNYYEVKTYLALFSLYLKREVIDKIGGFDESLEPAGNVDEDYGIRILKAGYQNYLCYNSYVYRLSKDDTGSVIRDWKYEPGQYRSFREKWGFLAEYFSASREDLMMLINRQREEEIHFLEVGCTSGETLCRLQYLYPNASVYGVELNEQVAKIGACKTNILCGNIESMELPYEKGYFDYIIFGDVLEHLAYPEETLIRMKDYLKEGGCILTSIPNLLHGDVLYDLLRGNFTYREYGILDRTHLRFFTEKEIFRMFARCGYEIDALLTTKTRQNPTDNHLEFFKALFEIAEVSITKNQVNTFQYLVRARKK</sequence>
<dbReference type="Pfam" id="PF00535">
    <property type="entry name" value="Glycos_transf_2"/>
    <property type="match status" value="1"/>
</dbReference>
<comment type="pathway">
    <text evidence="1">Cell wall biogenesis; cell wall polysaccharide biosynthesis.</text>
</comment>
<accession>A0A1G6AWY6</accession>
<organism evidence="6 7">
    <name type="scientific">Eubacterium oxidoreducens</name>
    <dbReference type="NCBI Taxonomy" id="1732"/>
    <lineage>
        <taxon>Bacteria</taxon>
        <taxon>Bacillati</taxon>
        <taxon>Bacillota</taxon>
        <taxon>Clostridia</taxon>
        <taxon>Eubacteriales</taxon>
        <taxon>Eubacteriaceae</taxon>
        <taxon>Eubacterium</taxon>
    </lineage>
</organism>
<name>A0A1G6AWY6_EUBOX</name>
<dbReference type="STRING" id="1732.SAMN02910417_00989"/>
<reference evidence="6 7" key="1">
    <citation type="submission" date="2016-10" db="EMBL/GenBank/DDBJ databases">
        <authorList>
            <person name="de Groot N.N."/>
        </authorList>
    </citation>
    <scope>NUCLEOTIDE SEQUENCE [LARGE SCALE GENOMIC DNA]</scope>
    <source>
        <strain evidence="6 7">DSM 3217</strain>
    </source>
</reference>
<dbReference type="InterPro" id="IPR011990">
    <property type="entry name" value="TPR-like_helical_dom_sf"/>
</dbReference>
<dbReference type="AlphaFoldDB" id="A0A1G6AWY6"/>
<dbReference type="Proteomes" id="UP000199228">
    <property type="component" value="Unassembled WGS sequence"/>
</dbReference>
<dbReference type="InterPro" id="IPR001173">
    <property type="entry name" value="Glyco_trans_2-like"/>
</dbReference>
<keyword evidence="4 6" id="KW-0808">Transferase</keyword>
<dbReference type="InterPro" id="IPR029044">
    <property type="entry name" value="Nucleotide-diphossugar_trans"/>
</dbReference>
<comment type="similarity">
    <text evidence="2">Belongs to the glycosyltransferase 2 family.</text>
</comment>
<dbReference type="SUPFAM" id="SSF53448">
    <property type="entry name" value="Nucleotide-diphospho-sugar transferases"/>
    <property type="match status" value="1"/>
</dbReference>
<keyword evidence="3" id="KW-0328">Glycosyltransferase</keyword>
<feature type="domain" description="Glycosyltransferase 2-like" evidence="5">
    <location>
        <begin position="179"/>
        <end position="301"/>
    </location>
</feature>
<dbReference type="CDD" id="cd02440">
    <property type="entry name" value="AdoMet_MTases"/>
    <property type="match status" value="1"/>
</dbReference>
<dbReference type="OrthoDB" id="9771846at2"/>
<proteinExistence type="inferred from homology"/>
<dbReference type="PANTHER" id="PTHR43179">
    <property type="entry name" value="RHAMNOSYLTRANSFERASE WBBL"/>
    <property type="match status" value="1"/>
</dbReference>
<protein>
    <submittedName>
        <fullName evidence="6">Glycosyltransferase, GT2 family</fullName>
    </submittedName>
</protein>
<evidence type="ECO:0000256" key="3">
    <source>
        <dbReference type="ARBA" id="ARBA00022676"/>
    </source>
</evidence>
<dbReference type="SUPFAM" id="SSF53335">
    <property type="entry name" value="S-adenosyl-L-methionine-dependent methyltransferases"/>
    <property type="match status" value="1"/>
</dbReference>
<evidence type="ECO:0000313" key="7">
    <source>
        <dbReference type="Proteomes" id="UP000199228"/>
    </source>
</evidence>